<evidence type="ECO:0000313" key="24">
    <source>
        <dbReference type="EMBL" id="HDX32535.1"/>
    </source>
</evidence>
<dbReference type="InterPro" id="IPR050482">
    <property type="entry name" value="Sensor_HK_TwoCompSys"/>
</dbReference>
<evidence type="ECO:0000256" key="2">
    <source>
        <dbReference type="ARBA" id="ARBA00001966"/>
    </source>
</evidence>
<keyword evidence="7" id="KW-0004">4Fe-4S</keyword>
<dbReference type="PROSITE" id="PS50109">
    <property type="entry name" value="HIS_KIN"/>
    <property type="match status" value="1"/>
</dbReference>
<evidence type="ECO:0000259" key="23">
    <source>
        <dbReference type="PROSITE" id="PS50885"/>
    </source>
</evidence>
<evidence type="ECO:0000256" key="16">
    <source>
        <dbReference type="ARBA" id="ARBA00023012"/>
    </source>
</evidence>
<evidence type="ECO:0000256" key="11">
    <source>
        <dbReference type="ARBA" id="ARBA00022723"/>
    </source>
</evidence>
<sequence length="379" mass="42769">MRQWRPTQRSAKFATHCAASSANTCRKIGCNGIRVIVRIRRRLLHTPLFYKILWANIAIVALGAIAGTIVTVWHVTSFPDQAHYPLIALFAGVGFLISALVNQWVLRRALEPLDQLQAAVEAIRNGNRTVRVTLGDNSDERFDRLAEAFNQMLEQIEHDAQRLRQLSRQILQAQEEERRRLAHELHDEAAQSLTSLLVHLRLLERAQNPSEAQRYIQELRELTARALEDVRRVALDLRPKILDDLGLTAALEWRVDELNKTHGVEASILIEGMERRLPRDMELVFYRIAQEALSNVCRHAQATKVTVSLRSNGRCCALEVVDNGVGFDASYINKRNTHGLGLVGMRERIAMIGGSLEIASQPGVGTRIKAQAPWPQTEE</sequence>
<evidence type="ECO:0000256" key="17">
    <source>
        <dbReference type="ARBA" id="ARBA00023014"/>
    </source>
</evidence>
<evidence type="ECO:0000256" key="15">
    <source>
        <dbReference type="ARBA" id="ARBA00023004"/>
    </source>
</evidence>
<dbReference type="SUPFAM" id="SSF158472">
    <property type="entry name" value="HAMP domain-like"/>
    <property type="match status" value="1"/>
</dbReference>
<keyword evidence="14" id="KW-0067">ATP-binding</keyword>
<dbReference type="GO" id="GO:0046983">
    <property type="term" value="F:protein dimerization activity"/>
    <property type="evidence" value="ECO:0007669"/>
    <property type="project" value="InterPro"/>
</dbReference>
<keyword evidence="8" id="KW-0963">Cytoplasm</keyword>
<comment type="subcellular location">
    <subcellularLocation>
        <location evidence="4">Cytoplasm</location>
    </subcellularLocation>
    <subcellularLocation>
        <location evidence="3">Membrane</location>
    </subcellularLocation>
</comment>
<feature type="transmembrane region" description="Helical" evidence="21">
    <location>
        <begin position="48"/>
        <end position="76"/>
    </location>
</feature>
<dbReference type="PRINTS" id="PR00344">
    <property type="entry name" value="BCTRLSENSOR"/>
</dbReference>
<comment type="cofactor">
    <cofactor evidence="2">
        <name>[4Fe-4S] cluster</name>
        <dbReference type="ChEBI" id="CHEBI:49883"/>
    </cofactor>
</comment>
<dbReference type="EC" id="2.7.13.3" evidence="5"/>
<feature type="coiled-coil region" evidence="20">
    <location>
        <begin position="146"/>
        <end position="191"/>
    </location>
</feature>
<keyword evidence="21" id="KW-0472">Membrane</keyword>
<accession>A0A7C1FUA5</accession>
<keyword evidence="17" id="KW-0411">Iron-sulfur</keyword>
<dbReference type="SMART" id="SM00387">
    <property type="entry name" value="HATPase_c"/>
    <property type="match status" value="1"/>
</dbReference>
<feature type="domain" description="Histidine kinase" evidence="22">
    <location>
        <begin position="184"/>
        <end position="376"/>
    </location>
</feature>
<reference evidence="24" key="1">
    <citation type="journal article" date="2020" name="mSystems">
        <title>Genome- and Community-Level Interaction Insights into Carbon Utilization and Element Cycling Functions of Hydrothermarchaeota in Hydrothermal Sediment.</title>
        <authorList>
            <person name="Zhou Z."/>
            <person name="Liu Y."/>
            <person name="Xu W."/>
            <person name="Pan J."/>
            <person name="Luo Z.H."/>
            <person name="Li M."/>
        </authorList>
    </citation>
    <scope>NUCLEOTIDE SEQUENCE [LARGE SCALE GENOMIC DNA]</scope>
    <source>
        <strain evidence="24">SpSt-289</strain>
    </source>
</reference>
<dbReference type="InterPro" id="IPR036890">
    <property type="entry name" value="HATPase_C_sf"/>
</dbReference>
<evidence type="ECO:0000256" key="5">
    <source>
        <dbReference type="ARBA" id="ARBA00012438"/>
    </source>
</evidence>
<dbReference type="EMBL" id="DSMG01000140">
    <property type="protein sequence ID" value="HDX32535.1"/>
    <property type="molecule type" value="Genomic_DNA"/>
</dbReference>
<dbReference type="Pfam" id="PF07730">
    <property type="entry name" value="HisKA_3"/>
    <property type="match status" value="1"/>
</dbReference>
<dbReference type="PANTHER" id="PTHR24421:SF10">
    <property type="entry name" value="NITRATE_NITRITE SENSOR PROTEIN NARQ"/>
    <property type="match status" value="1"/>
</dbReference>
<dbReference type="PANTHER" id="PTHR24421">
    <property type="entry name" value="NITRATE/NITRITE SENSOR PROTEIN NARX-RELATED"/>
    <property type="match status" value="1"/>
</dbReference>
<keyword evidence="13" id="KW-0418">Kinase</keyword>
<name>A0A7C1FUA5_9CHLR</name>
<feature type="domain" description="HAMP" evidence="23">
    <location>
        <begin position="107"/>
        <end position="161"/>
    </location>
</feature>
<evidence type="ECO:0000256" key="1">
    <source>
        <dbReference type="ARBA" id="ARBA00000085"/>
    </source>
</evidence>
<organism evidence="24">
    <name type="scientific">Caldilinea aerophila</name>
    <dbReference type="NCBI Taxonomy" id="133453"/>
    <lineage>
        <taxon>Bacteria</taxon>
        <taxon>Bacillati</taxon>
        <taxon>Chloroflexota</taxon>
        <taxon>Caldilineae</taxon>
        <taxon>Caldilineales</taxon>
        <taxon>Caldilineaceae</taxon>
        <taxon>Caldilinea</taxon>
    </lineage>
</organism>
<dbReference type="InterPro" id="IPR004358">
    <property type="entry name" value="Sig_transdc_His_kin-like_C"/>
</dbReference>
<evidence type="ECO:0000256" key="10">
    <source>
        <dbReference type="ARBA" id="ARBA00022679"/>
    </source>
</evidence>
<dbReference type="SUPFAM" id="SSF55874">
    <property type="entry name" value="ATPase domain of HSP90 chaperone/DNA topoisomerase II/histidine kinase"/>
    <property type="match status" value="1"/>
</dbReference>
<dbReference type="Gene3D" id="6.10.340.10">
    <property type="match status" value="1"/>
</dbReference>
<feature type="transmembrane region" description="Helical" evidence="21">
    <location>
        <begin position="82"/>
        <end position="101"/>
    </location>
</feature>
<dbReference type="CDD" id="cd16917">
    <property type="entry name" value="HATPase_UhpB-NarQ-NarX-like"/>
    <property type="match status" value="1"/>
</dbReference>
<evidence type="ECO:0000256" key="8">
    <source>
        <dbReference type="ARBA" id="ARBA00022490"/>
    </source>
</evidence>
<dbReference type="AlphaFoldDB" id="A0A7C1FUA5"/>
<keyword evidence="21" id="KW-0812">Transmembrane</keyword>
<comment type="caution">
    <text evidence="24">The sequence shown here is derived from an EMBL/GenBank/DDBJ whole genome shotgun (WGS) entry which is preliminary data.</text>
</comment>
<dbReference type="GO" id="GO:0005737">
    <property type="term" value="C:cytoplasm"/>
    <property type="evidence" value="ECO:0007669"/>
    <property type="project" value="UniProtKB-SubCell"/>
</dbReference>
<dbReference type="Gene3D" id="3.30.565.10">
    <property type="entry name" value="Histidine kinase-like ATPase, C-terminal domain"/>
    <property type="match status" value="1"/>
</dbReference>
<evidence type="ECO:0000256" key="21">
    <source>
        <dbReference type="SAM" id="Phobius"/>
    </source>
</evidence>
<dbReference type="Pfam" id="PF00672">
    <property type="entry name" value="HAMP"/>
    <property type="match status" value="1"/>
</dbReference>
<comment type="catalytic activity">
    <reaction evidence="1">
        <text>ATP + protein L-histidine = ADP + protein N-phospho-L-histidine.</text>
        <dbReference type="EC" id="2.7.13.3"/>
    </reaction>
</comment>
<keyword evidence="20" id="KW-0175">Coiled coil</keyword>
<dbReference type="GO" id="GO:0016020">
    <property type="term" value="C:membrane"/>
    <property type="evidence" value="ECO:0007669"/>
    <property type="project" value="UniProtKB-SubCell"/>
</dbReference>
<evidence type="ECO:0000256" key="3">
    <source>
        <dbReference type="ARBA" id="ARBA00004370"/>
    </source>
</evidence>
<dbReference type="GO" id="GO:0046872">
    <property type="term" value="F:metal ion binding"/>
    <property type="evidence" value="ECO:0007669"/>
    <property type="project" value="UniProtKB-KW"/>
</dbReference>
<dbReference type="GO" id="GO:0000155">
    <property type="term" value="F:phosphorelay sensor kinase activity"/>
    <property type="evidence" value="ECO:0007669"/>
    <property type="project" value="InterPro"/>
</dbReference>
<dbReference type="InterPro" id="IPR005467">
    <property type="entry name" value="His_kinase_dom"/>
</dbReference>
<evidence type="ECO:0000256" key="14">
    <source>
        <dbReference type="ARBA" id="ARBA00022840"/>
    </source>
</evidence>
<dbReference type="GO" id="GO:0005524">
    <property type="term" value="F:ATP binding"/>
    <property type="evidence" value="ECO:0007669"/>
    <property type="project" value="UniProtKB-KW"/>
</dbReference>
<dbReference type="PROSITE" id="PS50885">
    <property type="entry name" value="HAMP"/>
    <property type="match status" value="1"/>
</dbReference>
<keyword evidence="10" id="KW-0808">Transferase</keyword>
<evidence type="ECO:0000259" key="22">
    <source>
        <dbReference type="PROSITE" id="PS50109"/>
    </source>
</evidence>
<dbReference type="GO" id="GO:0051539">
    <property type="term" value="F:4 iron, 4 sulfur cluster binding"/>
    <property type="evidence" value="ECO:0007669"/>
    <property type="project" value="UniProtKB-KW"/>
</dbReference>
<dbReference type="InterPro" id="IPR003660">
    <property type="entry name" value="HAMP_dom"/>
</dbReference>
<dbReference type="InterPro" id="IPR003594">
    <property type="entry name" value="HATPase_dom"/>
</dbReference>
<dbReference type="CDD" id="cd06225">
    <property type="entry name" value="HAMP"/>
    <property type="match status" value="1"/>
</dbReference>
<keyword evidence="21" id="KW-1133">Transmembrane helix</keyword>
<evidence type="ECO:0000256" key="6">
    <source>
        <dbReference type="ARBA" id="ARBA00017322"/>
    </source>
</evidence>
<dbReference type="Pfam" id="PF02518">
    <property type="entry name" value="HATPase_c"/>
    <property type="match status" value="1"/>
</dbReference>
<keyword evidence="16" id="KW-0902">Two-component regulatory system</keyword>
<comment type="function">
    <text evidence="18">Member of the two-component regulatory system NreB/NreC involved in the control of dissimilatory nitrate/nitrite reduction in response to oxygen. NreB functions as a direct oxygen sensor histidine kinase which is autophosphorylated, in the absence of oxygen, probably at the conserved histidine residue, and transfers its phosphate group probably to a conserved aspartate residue of NreC. NreB/NreC activates the expression of the nitrate (narGHJI) and nitrite (nir) reductase operons, as well as the putative nitrate transporter gene narT.</text>
</comment>
<evidence type="ECO:0000256" key="4">
    <source>
        <dbReference type="ARBA" id="ARBA00004496"/>
    </source>
</evidence>
<keyword evidence="15" id="KW-0408">Iron</keyword>
<evidence type="ECO:0000256" key="9">
    <source>
        <dbReference type="ARBA" id="ARBA00022553"/>
    </source>
</evidence>
<evidence type="ECO:0000256" key="18">
    <source>
        <dbReference type="ARBA" id="ARBA00024827"/>
    </source>
</evidence>
<evidence type="ECO:0000256" key="12">
    <source>
        <dbReference type="ARBA" id="ARBA00022741"/>
    </source>
</evidence>
<proteinExistence type="predicted"/>
<gene>
    <name evidence="24" type="ORF">ENQ20_13760</name>
</gene>
<evidence type="ECO:0000256" key="7">
    <source>
        <dbReference type="ARBA" id="ARBA00022485"/>
    </source>
</evidence>
<keyword evidence="12" id="KW-0547">Nucleotide-binding</keyword>
<evidence type="ECO:0000256" key="19">
    <source>
        <dbReference type="ARBA" id="ARBA00030800"/>
    </source>
</evidence>
<dbReference type="Gene3D" id="1.20.5.1930">
    <property type="match status" value="1"/>
</dbReference>
<dbReference type="InterPro" id="IPR011712">
    <property type="entry name" value="Sig_transdc_His_kin_sub3_dim/P"/>
</dbReference>
<evidence type="ECO:0000256" key="20">
    <source>
        <dbReference type="SAM" id="Coils"/>
    </source>
</evidence>
<keyword evidence="11" id="KW-0479">Metal-binding</keyword>
<dbReference type="SMART" id="SM00304">
    <property type="entry name" value="HAMP"/>
    <property type="match status" value="1"/>
</dbReference>
<protein>
    <recommendedName>
        <fullName evidence="6">Oxygen sensor histidine kinase NreB</fullName>
        <ecNumber evidence="5">2.7.13.3</ecNumber>
    </recommendedName>
    <alternativeName>
        <fullName evidence="19">Nitrogen regulation protein B</fullName>
    </alternativeName>
</protein>
<keyword evidence="9" id="KW-0597">Phosphoprotein</keyword>
<evidence type="ECO:0000256" key="13">
    <source>
        <dbReference type="ARBA" id="ARBA00022777"/>
    </source>
</evidence>